<feature type="domain" description="G-patch" evidence="12">
    <location>
        <begin position="1029"/>
        <end position="1075"/>
    </location>
</feature>
<dbReference type="InterPro" id="IPR035979">
    <property type="entry name" value="RBD_domain_sf"/>
</dbReference>
<gene>
    <name evidence="14" type="ORF">PHYPA_014228</name>
</gene>
<evidence type="ECO:0000256" key="1">
    <source>
        <dbReference type="ARBA" id="ARBA00004123"/>
    </source>
</evidence>
<evidence type="ECO:0000259" key="12">
    <source>
        <dbReference type="PROSITE" id="PS50174"/>
    </source>
</evidence>
<feature type="compositionally biased region" description="Gly residues" evidence="10">
    <location>
        <begin position="876"/>
        <end position="899"/>
    </location>
</feature>
<keyword evidence="7" id="KW-0539">Nucleus</keyword>
<evidence type="ECO:0000313" key="14">
    <source>
        <dbReference type="EMBL" id="PNR47108.1"/>
    </source>
</evidence>
<dbReference type="SUPFAM" id="SSF54928">
    <property type="entry name" value="RNA-binding domain, RBD"/>
    <property type="match status" value="2"/>
</dbReference>
<dbReference type="InterPro" id="IPR035623">
    <property type="entry name" value="SUA-like_OCRE"/>
</dbReference>
<dbReference type="PaxDb" id="3218-PP1S32_317V6.1"/>
<evidence type="ECO:0000256" key="9">
    <source>
        <dbReference type="PROSITE-ProRule" id="PRU00322"/>
    </source>
</evidence>
<feature type="region of interest" description="Disordered" evidence="10">
    <location>
        <begin position="251"/>
        <end position="313"/>
    </location>
</feature>
<keyword evidence="5" id="KW-0862">Zinc</keyword>
<sequence>MDGVRYGLQQASWENSSALESYDPNLGPDLRGGGAYGDRGYIEDSYPPREAGPPYSRGAYPGEAGLDADSYLQHGWPPSRRRPLEGEITQQRGSHRLEKFNQGREIYQRSRRDYSLERGGRDATLERETGRDVVLERLPSRTGSRDRENADGDFDWEYRRDRHFYQDGRDGNRDVDMADLSRPRSGSPSKFRRDDVSGFRGEDISPRERSGRRSRGEDRGRDTSRRRRDRDYDRSRSRSRERERWNWSPDRVRGHERGRSYGHDDRDFSRRFSRSPRSRSRGAGGRESSYDDLRNERRRDRDNSRYHSASAMPPSATLVVKGLSQKISEDDLYQALADWGPLRHVRVIKERSTGVSRGFAFVDFPDVEAAQKMMDGIGYEGIIIDGRRILFEYSSKPTGGPGILPGPGRGALVKSGLAAADWMCTVCGCNNFARRVVCFQCNEARTDESPAADITAASGAGARRTSEAGPTHVLVVRGLDETVDEESLHCEFSKYAPIKDLRLVRDKFTSVSRGFAFIHFHSVEDAAKALESTNGIALDKNGQLLRVAFAKSIGPASGANSQGSAAAAAAIEAATFAQQYDMIGWAPKEYNPGENAETGLQKIAETDAGSSGEGDGGAPQSGFVWDEASGYYYDSSSGFYYDGNQGLYYDGNSGVWYTYDQDTQQYTPYVPPENTATAGESAEAPVSATTAPTTTTSISKAVIISAPAIVTLDSQAEPKKPTLAEAVAAAAEAAKLTAKKEKEKMKEKERELRKGVMLGAGKKKMNNVMSVWKQRQYEGLTPATLAEETLPSSSDITMDGSVNNSVGRGSSLQASARPSQTGSVGRGMSTLGRGGGNPFSGNYHPSEGAGRARPLTQSSGRGVSVFGVSSSVQSGGSAGRGAGRGRGVETGGPSLGGGASESPVVITPFKTDASALGAFPNVPTTTTTRRRFTETPQNGYRDRAAERRSLYASTLPGDVSEGDGKGKDMPFPPGVGARGVGRGSDMPFPPGVGGGGSKQGVVTDHSGAVMGGAETESFEVITAERALDASNVGNRMLRNMGWQEGSGLGKEGTGIVEPVLAQGAGERAGLGSHSQQKKTDSRFETLPGDSYRIVIQKKALARFHEMI</sequence>
<dbReference type="Proteomes" id="UP000006727">
    <property type="component" value="Chromosome 10"/>
</dbReference>
<dbReference type="InterPro" id="IPR012677">
    <property type="entry name" value="Nucleotide-bd_a/b_plait_sf"/>
</dbReference>
<reference evidence="15" key="3">
    <citation type="submission" date="2020-12" db="UniProtKB">
        <authorList>
            <consortium name="EnsemblPlants"/>
        </authorList>
    </citation>
    <scope>IDENTIFICATION</scope>
</reference>
<dbReference type="GO" id="GO:0000398">
    <property type="term" value="P:mRNA splicing, via spliceosome"/>
    <property type="evidence" value="ECO:0000318"/>
    <property type="project" value="GO_Central"/>
</dbReference>
<dbReference type="PROSITE" id="PS50174">
    <property type="entry name" value="G_PATCH"/>
    <property type="match status" value="1"/>
</dbReference>
<organism evidence="14">
    <name type="scientific">Physcomitrium patens</name>
    <name type="common">Spreading-leaved earth moss</name>
    <name type="synonym">Physcomitrella patens</name>
    <dbReference type="NCBI Taxonomy" id="3218"/>
    <lineage>
        <taxon>Eukaryota</taxon>
        <taxon>Viridiplantae</taxon>
        <taxon>Streptophyta</taxon>
        <taxon>Embryophyta</taxon>
        <taxon>Bryophyta</taxon>
        <taxon>Bryophytina</taxon>
        <taxon>Bryopsida</taxon>
        <taxon>Funariidae</taxon>
        <taxon>Funariales</taxon>
        <taxon>Funariaceae</taxon>
        <taxon>Physcomitrium</taxon>
    </lineage>
</organism>
<evidence type="ECO:0000259" key="11">
    <source>
        <dbReference type="PROSITE" id="PS50102"/>
    </source>
</evidence>
<dbReference type="InterPro" id="IPR000504">
    <property type="entry name" value="RRM_dom"/>
</dbReference>
<dbReference type="PROSITE" id="PS50102">
    <property type="entry name" value="RRM"/>
    <property type="match status" value="2"/>
</dbReference>
<dbReference type="Pfam" id="PF17780">
    <property type="entry name" value="OCRE"/>
    <property type="match status" value="1"/>
</dbReference>
<dbReference type="EnsemblPlants" id="Pp3c10_21700V3.2">
    <property type="protein sequence ID" value="Pp3c10_21700V3.2"/>
    <property type="gene ID" value="Pp3c10_21700"/>
</dbReference>
<comment type="subcellular location">
    <subcellularLocation>
        <location evidence="1">Nucleus</location>
    </subcellularLocation>
</comment>
<dbReference type="EnsemblPlants" id="Pp3c10_21700V3.1">
    <property type="protein sequence ID" value="Pp3c10_21700V3.1"/>
    <property type="gene ID" value="Pp3c10_21700"/>
</dbReference>
<accession>A0A2K1K008</accession>
<name>A0A2K1K008_PHYPA</name>
<dbReference type="SMART" id="SM00443">
    <property type="entry name" value="G_patch"/>
    <property type="match status" value="1"/>
</dbReference>
<feature type="compositionally biased region" description="Low complexity" evidence="10">
    <location>
        <begin position="858"/>
        <end position="875"/>
    </location>
</feature>
<feature type="compositionally biased region" description="Basic and acidic residues" evidence="10">
    <location>
        <begin position="288"/>
        <end position="305"/>
    </location>
</feature>
<dbReference type="InterPro" id="IPR001876">
    <property type="entry name" value="Znf_RanBP2"/>
</dbReference>
<dbReference type="Pfam" id="PF01585">
    <property type="entry name" value="G-patch"/>
    <property type="match status" value="1"/>
</dbReference>
<dbReference type="EMBL" id="ABEU02000010">
    <property type="protein sequence ID" value="PNR47108.1"/>
    <property type="molecule type" value="Genomic_DNA"/>
</dbReference>
<feature type="domain" description="RanBP2-type" evidence="13">
    <location>
        <begin position="414"/>
        <end position="447"/>
    </location>
</feature>
<dbReference type="InterPro" id="IPR041591">
    <property type="entry name" value="OCRE"/>
</dbReference>
<feature type="compositionally biased region" description="Basic residues" evidence="10">
    <location>
        <begin position="271"/>
        <end position="280"/>
    </location>
</feature>
<evidence type="ECO:0000256" key="8">
    <source>
        <dbReference type="PROSITE-ProRule" id="PRU00176"/>
    </source>
</evidence>
<feature type="compositionally biased region" description="Basic and acidic residues" evidence="10">
    <location>
        <begin position="191"/>
        <end position="235"/>
    </location>
</feature>
<proteinExistence type="predicted"/>
<evidence type="ECO:0000256" key="4">
    <source>
        <dbReference type="ARBA" id="ARBA00022771"/>
    </source>
</evidence>
<dbReference type="Gramene" id="Pp3c10_21700V3.2">
    <property type="protein sequence ID" value="Pp3c10_21700V3.2"/>
    <property type="gene ID" value="Pp3c10_21700"/>
</dbReference>
<dbReference type="STRING" id="3218.A0A2K1K008"/>
<dbReference type="PROSITE" id="PS50199">
    <property type="entry name" value="ZF_RANBP2_2"/>
    <property type="match status" value="1"/>
</dbReference>
<dbReference type="Gene3D" id="3.30.70.330">
    <property type="match status" value="2"/>
</dbReference>
<evidence type="ECO:0000256" key="5">
    <source>
        <dbReference type="ARBA" id="ARBA00022833"/>
    </source>
</evidence>
<feature type="domain" description="RRM" evidence="11">
    <location>
        <begin position="316"/>
        <end position="396"/>
    </location>
</feature>
<feature type="domain" description="RRM" evidence="11">
    <location>
        <begin position="472"/>
        <end position="552"/>
    </location>
</feature>
<evidence type="ECO:0000259" key="13">
    <source>
        <dbReference type="PROSITE" id="PS50199"/>
    </source>
</evidence>
<dbReference type="SUPFAM" id="SSF90209">
    <property type="entry name" value="Ran binding protein zinc finger-like"/>
    <property type="match status" value="1"/>
</dbReference>
<feature type="region of interest" description="Disordered" evidence="10">
    <location>
        <begin position="790"/>
        <end position="901"/>
    </location>
</feature>
<keyword evidence="4 9" id="KW-0863">Zinc-finger</keyword>
<dbReference type="Gramene" id="Pp3c10_21700V3.1">
    <property type="protein sequence ID" value="Pp3c10_21700V3.1"/>
    <property type="gene ID" value="Pp3c10_21700"/>
</dbReference>
<dbReference type="GO" id="GO:0005634">
    <property type="term" value="C:nucleus"/>
    <property type="evidence" value="ECO:0000318"/>
    <property type="project" value="GO_Central"/>
</dbReference>
<dbReference type="InterPro" id="IPR000467">
    <property type="entry name" value="G_patch_dom"/>
</dbReference>
<keyword evidence="3" id="KW-0677">Repeat</keyword>
<evidence type="ECO:0000313" key="16">
    <source>
        <dbReference type="Proteomes" id="UP000006727"/>
    </source>
</evidence>
<dbReference type="GO" id="GO:0008270">
    <property type="term" value="F:zinc ion binding"/>
    <property type="evidence" value="ECO:0007669"/>
    <property type="project" value="UniProtKB-KW"/>
</dbReference>
<dbReference type="Gene3D" id="4.10.1060.10">
    <property type="entry name" value="Zinc finger, RanBP2-type"/>
    <property type="match status" value="1"/>
</dbReference>
<evidence type="ECO:0000256" key="3">
    <source>
        <dbReference type="ARBA" id="ARBA00022737"/>
    </source>
</evidence>
<dbReference type="InParanoid" id="A0A2K1K008"/>
<dbReference type="SMART" id="SM00360">
    <property type="entry name" value="RRM"/>
    <property type="match status" value="2"/>
</dbReference>
<feature type="region of interest" description="Disordered" evidence="10">
    <location>
        <begin position="167"/>
        <end position="235"/>
    </location>
</feature>
<dbReference type="SMART" id="SM00547">
    <property type="entry name" value="ZnF_RBZ"/>
    <property type="match status" value="1"/>
</dbReference>
<feature type="compositionally biased region" description="Polar residues" evidence="10">
    <location>
        <begin position="812"/>
        <end position="823"/>
    </location>
</feature>
<dbReference type="InterPro" id="IPR036443">
    <property type="entry name" value="Znf_RanBP2_sf"/>
</dbReference>
<feature type="compositionally biased region" description="Polar residues" evidence="10">
    <location>
        <begin position="9"/>
        <end position="19"/>
    </location>
</feature>
<dbReference type="CDD" id="cd12313">
    <property type="entry name" value="RRM1_RRM2_RBM5_like"/>
    <property type="match status" value="1"/>
</dbReference>
<dbReference type="PANTHER" id="PTHR13948">
    <property type="entry name" value="RNA-BINDING PROTEIN"/>
    <property type="match status" value="1"/>
</dbReference>
<feature type="compositionally biased region" description="Basic and acidic residues" evidence="10">
    <location>
        <begin position="251"/>
        <end position="270"/>
    </location>
</feature>
<protein>
    <submittedName>
        <fullName evidence="14 15">Uncharacterized protein</fullName>
    </submittedName>
</protein>
<evidence type="ECO:0000313" key="15">
    <source>
        <dbReference type="EnsemblPlants" id="Pp3c10_21700V3.1"/>
    </source>
</evidence>
<feature type="compositionally biased region" description="Basic and acidic residues" evidence="10">
    <location>
        <begin position="95"/>
        <end position="152"/>
    </location>
</feature>
<dbReference type="AlphaFoldDB" id="A0A2K1K008"/>
<dbReference type="PANTHER" id="PTHR13948:SF3">
    <property type="entry name" value="FI21118P1"/>
    <property type="match status" value="1"/>
</dbReference>
<evidence type="ECO:0000256" key="2">
    <source>
        <dbReference type="ARBA" id="ARBA00022723"/>
    </source>
</evidence>
<reference evidence="14 16" key="1">
    <citation type="journal article" date="2008" name="Science">
        <title>The Physcomitrella genome reveals evolutionary insights into the conquest of land by plants.</title>
        <authorList>
            <person name="Rensing S."/>
            <person name="Lang D."/>
            <person name="Zimmer A."/>
            <person name="Terry A."/>
            <person name="Salamov A."/>
            <person name="Shapiro H."/>
            <person name="Nishiyama T."/>
            <person name="Perroud P.-F."/>
            <person name="Lindquist E."/>
            <person name="Kamisugi Y."/>
            <person name="Tanahashi T."/>
            <person name="Sakakibara K."/>
            <person name="Fujita T."/>
            <person name="Oishi K."/>
            <person name="Shin-I T."/>
            <person name="Kuroki Y."/>
            <person name="Toyoda A."/>
            <person name="Suzuki Y."/>
            <person name="Hashimoto A."/>
            <person name="Yamaguchi K."/>
            <person name="Sugano A."/>
            <person name="Kohara Y."/>
            <person name="Fujiyama A."/>
            <person name="Anterola A."/>
            <person name="Aoki S."/>
            <person name="Ashton N."/>
            <person name="Barbazuk W.B."/>
            <person name="Barker E."/>
            <person name="Bennetzen J."/>
            <person name="Bezanilla M."/>
            <person name="Blankenship R."/>
            <person name="Cho S.H."/>
            <person name="Dutcher S."/>
            <person name="Estelle M."/>
            <person name="Fawcett J.A."/>
            <person name="Gundlach H."/>
            <person name="Hanada K."/>
            <person name="Heyl A."/>
            <person name="Hicks K.A."/>
            <person name="Hugh J."/>
            <person name="Lohr M."/>
            <person name="Mayer K."/>
            <person name="Melkozernov A."/>
            <person name="Murata T."/>
            <person name="Nelson D."/>
            <person name="Pils B."/>
            <person name="Prigge M."/>
            <person name="Reiss B."/>
            <person name="Renner T."/>
            <person name="Rombauts S."/>
            <person name="Rushton P."/>
            <person name="Sanderfoot A."/>
            <person name="Schween G."/>
            <person name="Shiu S.-H."/>
            <person name="Stueber K."/>
            <person name="Theodoulou F.L."/>
            <person name="Tu H."/>
            <person name="Van de Peer Y."/>
            <person name="Verrier P.J."/>
            <person name="Waters E."/>
            <person name="Wood A."/>
            <person name="Yang L."/>
            <person name="Cove D."/>
            <person name="Cuming A."/>
            <person name="Hasebe M."/>
            <person name="Lucas S."/>
            <person name="Mishler D.B."/>
            <person name="Reski R."/>
            <person name="Grigoriev I."/>
            <person name="Quatrano R.S."/>
            <person name="Boore J.L."/>
        </authorList>
    </citation>
    <scope>NUCLEOTIDE SEQUENCE [LARGE SCALE GENOMIC DNA]</scope>
    <source>
        <strain evidence="15 16">cv. Gransden 2004</strain>
    </source>
</reference>
<feature type="region of interest" description="Disordered" evidence="10">
    <location>
        <begin position="1"/>
        <end position="152"/>
    </location>
</feature>
<feature type="compositionally biased region" description="Basic and acidic residues" evidence="10">
    <location>
        <begin position="167"/>
        <end position="182"/>
    </location>
</feature>
<evidence type="ECO:0000256" key="10">
    <source>
        <dbReference type="SAM" id="MobiDB-lite"/>
    </source>
</evidence>
<evidence type="ECO:0000256" key="6">
    <source>
        <dbReference type="ARBA" id="ARBA00022884"/>
    </source>
</evidence>
<keyword evidence="6 8" id="KW-0694">RNA-binding</keyword>
<dbReference type="Pfam" id="PF00076">
    <property type="entry name" value="RRM_1"/>
    <property type="match status" value="2"/>
</dbReference>
<feature type="compositionally biased region" description="Low complexity" evidence="10">
    <location>
        <begin position="800"/>
        <end position="811"/>
    </location>
</feature>
<keyword evidence="16" id="KW-1185">Reference proteome</keyword>
<reference evidence="14 16" key="2">
    <citation type="journal article" date="2018" name="Plant J.">
        <title>The Physcomitrella patens chromosome-scale assembly reveals moss genome structure and evolution.</title>
        <authorList>
            <person name="Lang D."/>
            <person name="Ullrich K.K."/>
            <person name="Murat F."/>
            <person name="Fuchs J."/>
            <person name="Jenkins J."/>
            <person name="Haas F.B."/>
            <person name="Piednoel M."/>
            <person name="Gundlach H."/>
            <person name="Van Bel M."/>
            <person name="Meyberg R."/>
            <person name="Vives C."/>
            <person name="Morata J."/>
            <person name="Symeonidi A."/>
            <person name="Hiss M."/>
            <person name="Muchero W."/>
            <person name="Kamisugi Y."/>
            <person name="Saleh O."/>
            <person name="Blanc G."/>
            <person name="Decker E.L."/>
            <person name="van Gessel N."/>
            <person name="Grimwood J."/>
            <person name="Hayes R.D."/>
            <person name="Graham S.W."/>
            <person name="Gunter L.E."/>
            <person name="McDaniel S.F."/>
            <person name="Hoernstein S.N.W."/>
            <person name="Larsson A."/>
            <person name="Li F.W."/>
            <person name="Perroud P.F."/>
            <person name="Phillips J."/>
            <person name="Ranjan P."/>
            <person name="Rokshar D.S."/>
            <person name="Rothfels C.J."/>
            <person name="Schneider L."/>
            <person name="Shu S."/>
            <person name="Stevenson D.W."/>
            <person name="Thummler F."/>
            <person name="Tillich M."/>
            <person name="Villarreal Aguilar J.C."/>
            <person name="Widiez T."/>
            <person name="Wong G.K."/>
            <person name="Wymore A."/>
            <person name="Zhang Y."/>
            <person name="Zimmer A.D."/>
            <person name="Quatrano R.S."/>
            <person name="Mayer K.F.X."/>
            <person name="Goodstein D."/>
            <person name="Casacuberta J.M."/>
            <person name="Vandepoele K."/>
            <person name="Reski R."/>
            <person name="Cuming A.C."/>
            <person name="Tuskan G.A."/>
            <person name="Maumus F."/>
            <person name="Salse J."/>
            <person name="Schmutz J."/>
            <person name="Rensing S.A."/>
        </authorList>
    </citation>
    <scope>NUCLEOTIDE SEQUENCE [LARGE SCALE GENOMIC DNA]</scope>
    <source>
        <strain evidence="15 16">cv. Gransden 2004</strain>
    </source>
</reference>
<dbReference type="GO" id="GO:0003723">
    <property type="term" value="F:RNA binding"/>
    <property type="evidence" value="ECO:0000318"/>
    <property type="project" value="GO_Central"/>
</dbReference>
<dbReference type="FunCoup" id="A0A2K1K008">
    <property type="interactions" value="4254"/>
</dbReference>
<keyword evidence="2" id="KW-0479">Metal-binding</keyword>
<dbReference type="PROSITE" id="PS01358">
    <property type="entry name" value="ZF_RANBP2_1"/>
    <property type="match status" value="1"/>
</dbReference>
<dbReference type="CDD" id="cd16166">
    <property type="entry name" value="OCRE_SUA_like"/>
    <property type="match status" value="1"/>
</dbReference>
<evidence type="ECO:0000256" key="7">
    <source>
        <dbReference type="ARBA" id="ARBA00023242"/>
    </source>
</evidence>